<gene>
    <name evidence="2" type="ORF">E2C01_012338</name>
</gene>
<accession>A0A5B7DDU0</accession>
<organism evidence="2 3">
    <name type="scientific">Portunus trituberculatus</name>
    <name type="common">Swimming crab</name>
    <name type="synonym">Neptunus trituberculatus</name>
    <dbReference type="NCBI Taxonomy" id="210409"/>
    <lineage>
        <taxon>Eukaryota</taxon>
        <taxon>Metazoa</taxon>
        <taxon>Ecdysozoa</taxon>
        <taxon>Arthropoda</taxon>
        <taxon>Crustacea</taxon>
        <taxon>Multicrustacea</taxon>
        <taxon>Malacostraca</taxon>
        <taxon>Eumalacostraca</taxon>
        <taxon>Eucarida</taxon>
        <taxon>Decapoda</taxon>
        <taxon>Pleocyemata</taxon>
        <taxon>Brachyura</taxon>
        <taxon>Eubrachyura</taxon>
        <taxon>Portunoidea</taxon>
        <taxon>Portunidae</taxon>
        <taxon>Portuninae</taxon>
        <taxon>Portunus</taxon>
    </lineage>
</organism>
<dbReference type="EMBL" id="VSRR010000769">
    <property type="protein sequence ID" value="MPC19424.1"/>
    <property type="molecule type" value="Genomic_DNA"/>
</dbReference>
<name>A0A5B7DDU0_PORTR</name>
<dbReference type="Proteomes" id="UP000324222">
    <property type="component" value="Unassembled WGS sequence"/>
</dbReference>
<evidence type="ECO:0000256" key="1">
    <source>
        <dbReference type="SAM" id="MobiDB-lite"/>
    </source>
</evidence>
<feature type="compositionally biased region" description="Polar residues" evidence="1">
    <location>
        <begin position="56"/>
        <end position="65"/>
    </location>
</feature>
<reference evidence="2 3" key="1">
    <citation type="submission" date="2019-05" db="EMBL/GenBank/DDBJ databases">
        <title>Another draft genome of Portunus trituberculatus and its Hox gene families provides insights of decapod evolution.</title>
        <authorList>
            <person name="Jeong J.-H."/>
            <person name="Song I."/>
            <person name="Kim S."/>
            <person name="Choi T."/>
            <person name="Kim D."/>
            <person name="Ryu S."/>
            <person name="Kim W."/>
        </authorList>
    </citation>
    <scope>NUCLEOTIDE SEQUENCE [LARGE SCALE GENOMIC DNA]</scope>
    <source>
        <tissue evidence="2">Muscle</tissue>
    </source>
</reference>
<protein>
    <submittedName>
        <fullName evidence="2">Uncharacterized protein</fullName>
    </submittedName>
</protein>
<dbReference type="AlphaFoldDB" id="A0A5B7DDU0"/>
<evidence type="ECO:0000313" key="3">
    <source>
        <dbReference type="Proteomes" id="UP000324222"/>
    </source>
</evidence>
<sequence length="110" mass="11688">MKSVETRIPAPAYRTIARTLITRRHTGSISTSISSEIHCTTRSSCRRGHSSREGNRGSSASEPTATLATRLTVTSASSPAAAAPPLVRSGRWVLLSLGNLLFPQLLGCRA</sequence>
<comment type="caution">
    <text evidence="2">The sequence shown here is derived from an EMBL/GenBank/DDBJ whole genome shotgun (WGS) entry which is preliminary data.</text>
</comment>
<evidence type="ECO:0000313" key="2">
    <source>
        <dbReference type="EMBL" id="MPC19424.1"/>
    </source>
</evidence>
<proteinExistence type="predicted"/>
<keyword evidence="3" id="KW-1185">Reference proteome</keyword>
<feature type="region of interest" description="Disordered" evidence="1">
    <location>
        <begin position="40"/>
        <end position="65"/>
    </location>
</feature>